<name>A0A8J8PGT9_9ARCH</name>
<comment type="subunit">
    <text evidence="6">Heterodimer of GatD and GatE.</text>
</comment>
<dbReference type="Pfam" id="PF02938">
    <property type="entry name" value="GAD"/>
    <property type="match status" value="1"/>
</dbReference>
<comment type="similarity">
    <text evidence="6">Belongs to the GatB/GatE family. GatE subfamily.</text>
</comment>
<dbReference type="Pfam" id="PF02637">
    <property type="entry name" value="GatB_Yqey"/>
    <property type="match status" value="1"/>
</dbReference>
<keyword evidence="2 6" id="KW-0547">Nucleotide-binding</keyword>
<dbReference type="InterPro" id="IPR017958">
    <property type="entry name" value="Gln-tRNA_amidoTrfase_suB_CS"/>
</dbReference>
<dbReference type="HAMAP" id="MF_00588">
    <property type="entry name" value="GatE"/>
    <property type="match status" value="1"/>
</dbReference>
<dbReference type="GO" id="GO:0050567">
    <property type="term" value="F:glutaminyl-tRNA synthase (glutamine-hydrolyzing) activity"/>
    <property type="evidence" value="ECO:0007669"/>
    <property type="project" value="UniProtKB-UniRule"/>
</dbReference>
<dbReference type="GO" id="GO:0004812">
    <property type="term" value="F:aminoacyl-tRNA ligase activity"/>
    <property type="evidence" value="ECO:0007669"/>
    <property type="project" value="InterPro"/>
</dbReference>
<proteinExistence type="inferred from homology"/>
<dbReference type="GO" id="GO:0070681">
    <property type="term" value="P:glutaminyl-tRNAGln biosynthesis via transamidation"/>
    <property type="evidence" value="ECO:0007669"/>
    <property type="project" value="TreeGrafter"/>
</dbReference>
<dbReference type="Gene3D" id="3.30.1360.30">
    <property type="entry name" value="GAD-like domain"/>
    <property type="match status" value="1"/>
</dbReference>
<accession>A0A8J8PGT9</accession>
<evidence type="ECO:0000256" key="4">
    <source>
        <dbReference type="ARBA" id="ARBA00022917"/>
    </source>
</evidence>
<dbReference type="GO" id="GO:0005737">
    <property type="term" value="C:cytoplasm"/>
    <property type="evidence" value="ECO:0007669"/>
    <property type="project" value="InterPro"/>
</dbReference>
<dbReference type="InterPro" id="IPR023168">
    <property type="entry name" value="GatB_Yqey_C_2"/>
</dbReference>
<dbReference type="PROSITE" id="PS01234">
    <property type="entry name" value="GATB"/>
    <property type="match status" value="1"/>
</dbReference>
<gene>
    <name evidence="6" type="primary">gatE</name>
    <name evidence="8" type="ORF">A3207_05710</name>
</gene>
<dbReference type="InterPro" id="IPR004414">
    <property type="entry name" value="GatE"/>
</dbReference>
<dbReference type="AlphaFoldDB" id="A0A8J8PGT9"/>
<evidence type="ECO:0000256" key="3">
    <source>
        <dbReference type="ARBA" id="ARBA00022840"/>
    </source>
</evidence>
<dbReference type="NCBIfam" id="NF003107">
    <property type="entry name" value="PRK04028.1"/>
    <property type="match status" value="1"/>
</dbReference>
<dbReference type="InterPro" id="IPR017959">
    <property type="entry name" value="Asn/Gln-tRNA_amidoTrfase_suB/E"/>
</dbReference>
<dbReference type="Gene3D" id="1.10.10.410">
    <property type="match status" value="1"/>
</dbReference>
<keyword evidence="3 6" id="KW-0067">ATP-binding</keyword>
<dbReference type="GO" id="GO:0006412">
    <property type="term" value="P:translation"/>
    <property type="evidence" value="ECO:0007669"/>
    <property type="project" value="UniProtKB-UniRule"/>
</dbReference>
<dbReference type="InterPro" id="IPR029351">
    <property type="entry name" value="GAD_dom"/>
</dbReference>
<protein>
    <recommendedName>
        <fullName evidence="6">Glutamyl-tRNA(Gln) amidotransferase subunit E</fullName>
        <shortName evidence="6">Glu-ADT subunit E</shortName>
        <ecNumber evidence="6">6.3.5.-</ecNumber>
    </recommendedName>
</protein>
<dbReference type="SMART" id="SM00845">
    <property type="entry name" value="GatB_Yqey"/>
    <property type="match status" value="1"/>
</dbReference>
<evidence type="ECO:0000256" key="1">
    <source>
        <dbReference type="ARBA" id="ARBA00022598"/>
    </source>
</evidence>
<dbReference type="PANTHER" id="PTHR11659:SF2">
    <property type="entry name" value="GLUTAMYL-TRNA(GLN) AMIDOTRANSFERASE SUBUNIT E"/>
    <property type="match status" value="1"/>
</dbReference>
<evidence type="ECO:0000259" key="7">
    <source>
        <dbReference type="SMART" id="SM00845"/>
    </source>
</evidence>
<dbReference type="SUPFAM" id="SSF55931">
    <property type="entry name" value="Glutamine synthetase/guanido kinase"/>
    <property type="match status" value="1"/>
</dbReference>
<dbReference type="Proteomes" id="UP000752814">
    <property type="component" value="Unassembled WGS sequence"/>
</dbReference>
<dbReference type="EMBL" id="LVVT01000002">
    <property type="protein sequence ID" value="TQS84411.1"/>
    <property type="molecule type" value="Genomic_DNA"/>
</dbReference>
<dbReference type="PANTHER" id="PTHR11659">
    <property type="entry name" value="GLUTAMYL-TRNA GLN AMIDOTRANSFERASE SUBUNIT B MITOCHONDRIAL AND PROKARYOTIC PET112-RELATED"/>
    <property type="match status" value="1"/>
</dbReference>
<dbReference type="InterPro" id="IPR003789">
    <property type="entry name" value="Asn/Gln_tRNA_amidoTrase-B-like"/>
</dbReference>
<dbReference type="SUPFAM" id="SSF89095">
    <property type="entry name" value="GatB/YqeY motif"/>
    <property type="match status" value="1"/>
</dbReference>
<evidence type="ECO:0000313" key="8">
    <source>
        <dbReference type="EMBL" id="TQS84411.1"/>
    </source>
</evidence>
<dbReference type="EC" id="6.3.5.-" evidence="6"/>
<comment type="caution">
    <text evidence="8">The sequence shown here is derived from an EMBL/GenBank/DDBJ whole genome shotgun (WGS) entry which is preliminary data.</text>
</comment>
<dbReference type="InterPro" id="IPR006075">
    <property type="entry name" value="Asn/Gln-tRNA_Trfase_suB/E_cat"/>
</dbReference>
<dbReference type="SUPFAM" id="SSF55261">
    <property type="entry name" value="GAD domain-like"/>
    <property type="match status" value="1"/>
</dbReference>
<feature type="domain" description="Asn/Gln amidotransferase" evidence="7">
    <location>
        <begin position="477"/>
        <end position="616"/>
    </location>
</feature>
<evidence type="ECO:0000313" key="9">
    <source>
        <dbReference type="Proteomes" id="UP000752814"/>
    </source>
</evidence>
<dbReference type="NCBIfam" id="TIGR00134">
    <property type="entry name" value="gatE_arch"/>
    <property type="match status" value="1"/>
</dbReference>
<keyword evidence="4 6" id="KW-0648">Protein biosynthesis</keyword>
<evidence type="ECO:0000256" key="5">
    <source>
        <dbReference type="ARBA" id="ARBA00047913"/>
    </source>
</evidence>
<dbReference type="InterPro" id="IPR004115">
    <property type="entry name" value="GAD-like_sf"/>
</dbReference>
<reference evidence="8" key="1">
    <citation type="submission" date="2016-03" db="EMBL/GenBank/DDBJ databases">
        <authorList>
            <person name="Borrel G."/>
            <person name="Mccann A."/>
            <person name="O'Toole P.W."/>
        </authorList>
    </citation>
    <scope>NUCLEOTIDE SEQUENCE</scope>
    <source>
        <strain evidence="8">183</strain>
    </source>
</reference>
<comment type="catalytic activity">
    <reaction evidence="5 6">
        <text>L-glutamyl-tRNA(Gln) + L-glutamine + ATP + H2O = L-glutaminyl-tRNA(Gln) + L-glutamate + ADP + phosphate + H(+)</text>
        <dbReference type="Rhea" id="RHEA:17521"/>
        <dbReference type="Rhea" id="RHEA-COMP:9681"/>
        <dbReference type="Rhea" id="RHEA-COMP:9684"/>
        <dbReference type="ChEBI" id="CHEBI:15377"/>
        <dbReference type="ChEBI" id="CHEBI:15378"/>
        <dbReference type="ChEBI" id="CHEBI:29985"/>
        <dbReference type="ChEBI" id="CHEBI:30616"/>
        <dbReference type="ChEBI" id="CHEBI:43474"/>
        <dbReference type="ChEBI" id="CHEBI:58359"/>
        <dbReference type="ChEBI" id="CHEBI:78520"/>
        <dbReference type="ChEBI" id="CHEBI:78521"/>
        <dbReference type="ChEBI" id="CHEBI:456216"/>
    </reaction>
</comment>
<evidence type="ECO:0000256" key="6">
    <source>
        <dbReference type="HAMAP-Rule" id="MF_00588"/>
    </source>
</evidence>
<keyword evidence="1 6" id="KW-0436">Ligase</keyword>
<dbReference type="RefSeq" id="WP_400195376.1">
    <property type="nucleotide sequence ID" value="NZ_CAYAYE010000032.1"/>
</dbReference>
<evidence type="ECO:0000256" key="2">
    <source>
        <dbReference type="ARBA" id="ARBA00022741"/>
    </source>
</evidence>
<organism evidence="8 9">
    <name type="scientific">Candidatus Methanomassiliicoccus intestinalis</name>
    <dbReference type="NCBI Taxonomy" id="1406512"/>
    <lineage>
        <taxon>Archaea</taxon>
        <taxon>Methanobacteriati</taxon>
        <taxon>Thermoplasmatota</taxon>
        <taxon>Thermoplasmata</taxon>
        <taxon>Methanomassiliicoccales</taxon>
        <taxon>Methanomassiliicoccaceae</taxon>
        <taxon>Methanomassiliicoccus</taxon>
    </lineage>
</organism>
<comment type="function">
    <text evidence="6">Allows the formation of correctly charged Gln-tRNA(Gln) through the transamidation of misacylated Glu-tRNA(Gln) in organisms which lack glutaminyl-tRNA synthetase. The reaction takes place in the presence of glutamine and ATP through an activated gamma-phospho-Glu-tRNA(Gln). The GatDE system is specific for glutamate and does not act on aspartate.</text>
</comment>
<dbReference type="InterPro" id="IPR018027">
    <property type="entry name" value="Asn/Gln_amidotransferase"/>
</dbReference>
<dbReference type="InterPro" id="IPR014746">
    <property type="entry name" value="Gln_synth/guanido_kin_cat_dom"/>
</dbReference>
<dbReference type="Pfam" id="PF02934">
    <property type="entry name" value="GatB_N"/>
    <property type="match status" value="1"/>
</dbReference>
<sequence length="621" mass="67808">MSVSDEIVCGIEIHQQLDTKKLFCDCSTALVDEEGQKFFRRLRPTQSELGEIDRAALMQAEKKLRFVYQAPEGVSCLVDADEEPPHSANKDALGIVLTVAALLNAQPVDEVHFMRKIVVDGSNTSGFQRTAMIAMNGYIEINGKKISIPTFCLEEDAARKVETKAGEITYRLDRLGIPLIEIATGPDMRSAEEVKEVAFALGSIMRATRRVKRGIGTIREDLNISIPGGARVEIKGVQELRMLPIYVQNEANRQKSLLRIKEILLERGTKPASEEYIDLTEDFKSCESKIIASAIKKKGKVFAVALPGFAGVMKSADSTLRLGAEMAGYAKTKGVAGIFHSDELPNYGITQEYIDLVRKKLSLSDEDAFALCADDEKKASAAIVAAVRRANMALEGVPEETRDPKPDGTSVYSRPLPGAARMYPETDVPPIAIKDSMMSEIFANLPELPKEKAERIAAQYAIHIQQSTQLVRDGKDEIFEKVSVTSEIASVAARTLLSTLPELERDGSDISCITDDVIHAVFEGLSGSMFAKDAIPDILKAVIAGKTVECAVEEAGRSLMNADDAAEIVSRLVQERADFVKSKGLGAVGPLMGPLMAEMRGKIDGKQASELLKKEIEKFLR</sequence>
<dbReference type="Gene3D" id="1.10.150.380">
    <property type="entry name" value="GatB domain, N-terminal subdomain"/>
    <property type="match status" value="1"/>
</dbReference>
<dbReference type="GO" id="GO:0005524">
    <property type="term" value="F:ATP binding"/>
    <property type="evidence" value="ECO:0007669"/>
    <property type="project" value="UniProtKB-KW"/>
</dbReference>
<dbReference type="InterPro" id="IPR042114">
    <property type="entry name" value="GatB_C_1"/>
</dbReference>